<comment type="caution">
    <text evidence="1">The sequence shown here is derived from an EMBL/GenBank/DDBJ whole genome shotgun (WGS) entry which is preliminary data.</text>
</comment>
<organism evidence="1 2">
    <name type="scientific">Rahnella victoriana</name>
    <dbReference type="NCBI Taxonomy" id="1510570"/>
    <lineage>
        <taxon>Bacteria</taxon>
        <taxon>Pseudomonadati</taxon>
        <taxon>Pseudomonadota</taxon>
        <taxon>Gammaproteobacteria</taxon>
        <taxon>Enterobacterales</taxon>
        <taxon>Yersiniaceae</taxon>
        <taxon>Rahnella</taxon>
    </lineage>
</organism>
<accession>A0ABS0DU30</accession>
<dbReference type="EMBL" id="JADOBH010000004">
    <property type="protein sequence ID" value="MBF7957386.1"/>
    <property type="molecule type" value="Genomic_DNA"/>
</dbReference>
<evidence type="ECO:0000313" key="1">
    <source>
        <dbReference type="EMBL" id="MBF7957386.1"/>
    </source>
</evidence>
<gene>
    <name evidence="1" type="ORF">IV431_17650</name>
</gene>
<evidence type="ECO:0000313" key="2">
    <source>
        <dbReference type="Proteomes" id="UP000600307"/>
    </source>
</evidence>
<dbReference type="RefSeq" id="WP_195817697.1">
    <property type="nucleotide sequence ID" value="NZ_JADOBH010000004.1"/>
</dbReference>
<name>A0ABS0DU30_9GAMM</name>
<keyword evidence="2" id="KW-1185">Reference proteome</keyword>
<protein>
    <submittedName>
        <fullName evidence="1">Uncharacterized protein</fullName>
    </submittedName>
</protein>
<dbReference type="Proteomes" id="UP000600307">
    <property type="component" value="Unassembled WGS sequence"/>
</dbReference>
<sequence length="80" mass="9217">MNLSHSVFRQDILKNVSQEKPSPRELVDRSRVLANVMLDRPDEAGPNFVMLIILADQLQMLHDVFEAEEVRQLSTENVLE</sequence>
<proteinExistence type="predicted"/>
<reference evidence="1 2" key="1">
    <citation type="submission" date="2020-11" db="EMBL/GenBank/DDBJ databases">
        <title>Taxonomic investigation of Rahnella spp.</title>
        <authorList>
            <person name="Lee S.D."/>
        </authorList>
    </citation>
    <scope>NUCLEOTIDE SEQUENCE [LARGE SCALE GENOMIC DNA]</scope>
    <source>
        <strain evidence="1 2">SAP-10</strain>
    </source>
</reference>